<feature type="transmembrane region" description="Helical" evidence="1">
    <location>
        <begin position="108"/>
        <end position="127"/>
    </location>
</feature>
<protein>
    <recommendedName>
        <fullName evidence="4">7TM GPCR serpentine receptor class x (Srx) domain-containing protein</fullName>
    </recommendedName>
</protein>
<reference evidence="2 3" key="1">
    <citation type="journal article" date="2015" name="Genome Biol. Evol.">
        <title>Phylogenomic analyses indicate that early fungi evolved digesting cell walls of algal ancestors of land plants.</title>
        <authorList>
            <person name="Chang Y."/>
            <person name="Wang S."/>
            <person name="Sekimoto S."/>
            <person name="Aerts A.L."/>
            <person name="Choi C."/>
            <person name="Clum A."/>
            <person name="LaButti K.M."/>
            <person name="Lindquist E.A."/>
            <person name="Yee Ngan C."/>
            <person name="Ohm R.A."/>
            <person name="Salamov A.A."/>
            <person name="Grigoriev I.V."/>
            <person name="Spatafora J.W."/>
            <person name="Berbee M.L."/>
        </authorList>
    </citation>
    <scope>NUCLEOTIDE SEQUENCE [LARGE SCALE GENOMIC DNA]</scope>
    <source>
        <strain evidence="2 3">NRRL 28638</strain>
    </source>
</reference>
<keyword evidence="1" id="KW-1133">Transmembrane helix</keyword>
<evidence type="ECO:0000313" key="2">
    <source>
        <dbReference type="EMBL" id="KXN72989.1"/>
    </source>
</evidence>
<feature type="transmembrane region" description="Helical" evidence="1">
    <location>
        <begin position="44"/>
        <end position="62"/>
    </location>
</feature>
<feature type="transmembrane region" description="Helical" evidence="1">
    <location>
        <begin position="147"/>
        <end position="166"/>
    </location>
</feature>
<keyword evidence="1" id="KW-0472">Membrane</keyword>
<name>A0A137PDA1_CONC2</name>
<dbReference type="Proteomes" id="UP000070444">
    <property type="component" value="Unassembled WGS sequence"/>
</dbReference>
<sequence length="248" mass="28649">MDFNITVQSVAVASVAVIAVFLINSFVYWAILDLKYNDKINISCQFIGLMAALAFQVDLLLINLKFFKDYPVAEIFLINGPWQLYSNCYFIVFIRQSNMLLPPKMIKAAWAYLIVVINGLAIYDSYAYYLEYCVSEEYVWLGNLVDFISSLCFLLLECVVNIWIIVKITNKVRNQSNPGYKILVLKLCTMLTIYFMLDMIIMACDISDYQMYGCIFWGINYAFKIQTETLCLGKIRDCVIILETYENA</sequence>
<keyword evidence="1" id="KW-0812">Transmembrane</keyword>
<evidence type="ECO:0008006" key="4">
    <source>
        <dbReference type="Google" id="ProtNLM"/>
    </source>
</evidence>
<gene>
    <name evidence="2" type="ORF">CONCODRAFT_4134</name>
</gene>
<keyword evidence="3" id="KW-1185">Reference proteome</keyword>
<feature type="transmembrane region" description="Helical" evidence="1">
    <location>
        <begin position="12"/>
        <end position="32"/>
    </location>
</feature>
<dbReference type="AlphaFoldDB" id="A0A137PDA1"/>
<proteinExistence type="predicted"/>
<evidence type="ECO:0000313" key="3">
    <source>
        <dbReference type="Proteomes" id="UP000070444"/>
    </source>
</evidence>
<feature type="transmembrane region" description="Helical" evidence="1">
    <location>
        <begin position="178"/>
        <end position="197"/>
    </location>
</feature>
<dbReference type="EMBL" id="KQ964443">
    <property type="protein sequence ID" value="KXN72989.1"/>
    <property type="molecule type" value="Genomic_DNA"/>
</dbReference>
<evidence type="ECO:0000256" key="1">
    <source>
        <dbReference type="SAM" id="Phobius"/>
    </source>
</evidence>
<accession>A0A137PDA1</accession>
<feature type="transmembrane region" description="Helical" evidence="1">
    <location>
        <begin position="82"/>
        <end position="101"/>
    </location>
</feature>
<organism evidence="2 3">
    <name type="scientific">Conidiobolus coronatus (strain ATCC 28846 / CBS 209.66 / NRRL 28638)</name>
    <name type="common">Delacroixia coronata</name>
    <dbReference type="NCBI Taxonomy" id="796925"/>
    <lineage>
        <taxon>Eukaryota</taxon>
        <taxon>Fungi</taxon>
        <taxon>Fungi incertae sedis</taxon>
        <taxon>Zoopagomycota</taxon>
        <taxon>Entomophthoromycotina</taxon>
        <taxon>Entomophthoromycetes</taxon>
        <taxon>Entomophthorales</taxon>
        <taxon>Ancylistaceae</taxon>
        <taxon>Conidiobolus</taxon>
    </lineage>
</organism>